<evidence type="ECO:0000256" key="1">
    <source>
        <dbReference type="ARBA" id="ARBA00022468"/>
    </source>
</evidence>
<dbReference type="SUPFAM" id="SSF103657">
    <property type="entry name" value="BAR/IMD domain-like"/>
    <property type="match status" value="1"/>
</dbReference>
<dbReference type="Pfam" id="PF00620">
    <property type="entry name" value="RhoGAP"/>
    <property type="match status" value="1"/>
</dbReference>
<organism evidence="4 5">
    <name type="scientific">Fistulina hepatica ATCC 64428</name>
    <dbReference type="NCBI Taxonomy" id="1128425"/>
    <lineage>
        <taxon>Eukaryota</taxon>
        <taxon>Fungi</taxon>
        <taxon>Dikarya</taxon>
        <taxon>Basidiomycota</taxon>
        <taxon>Agaricomycotina</taxon>
        <taxon>Agaricomycetes</taxon>
        <taxon>Agaricomycetidae</taxon>
        <taxon>Agaricales</taxon>
        <taxon>Fistulinaceae</taxon>
        <taxon>Fistulina</taxon>
    </lineage>
</organism>
<dbReference type="PROSITE" id="PS50238">
    <property type="entry name" value="RHOGAP"/>
    <property type="match status" value="1"/>
</dbReference>
<dbReference type="InterPro" id="IPR000198">
    <property type="entry name" value="RhoGAP_dom"/>
</dbReference>
<dbReference type="SMART" id="SM00324">
    <property type="entry name" value="RhoGAP"/>
    <property type="match status" value="1"/>
</dbReference>
<keyword evidence="1" id="KW-0343">GTPase activation</keyword>
<feature type="region of interest" description="Disordered" evidence="2">
    <location>
        <begin position="153"/>
        <end position="210"/>
    </location>
</feature>
<reference evidence="4 5" key="1">
    <citation type="journal article" date="2015" name="Fungal Genet. Biol.">
        <title>Evolution of novel wood decay mechanisms in Agaricales revealed by the genome sequences of Fistulina hepatica and Cylindrobasidium torrendii.</title>
        <authorList>
            <person name="Floudas D."/>
            <person name="Held B.W."/>
            <person name="Riley R."/>
            <person name="Nagy L.G."/>
            <person name="Koehler G."/>
            <person name="Ransdell A.S."/>
            <person name="Younus H."/>
            <person name="Chow J."/>
            <person name="Chiniquy J."/>
            <person name="Lipzen A."/>
            <person name="Tritt A."/>
            <person name="Sun H."/>
            <person name="Haridas S."/>
            <person name="LaButti K."/>
            <person name="Ohm R.A."/>
            <person name="Kues U."/>
            <person name="Blanchette R.A."/>
            <person name="Grigoriev I.V."/>
            <person name="Minto R.E."/>
            <person name="Hibbett D.S."/>
        </authorList>
    </citation>
    <scope>NUCLEOTIDE SEQUENCE [LARGE SCALE GENOMIC DNA]</scope>
    <source>
        <strain evidence="4 5">ATCC 64428</strain>
    </source>
</reference>
<keyword evidence="5" id="KW-1185">Reference proteome</keyword>
<evidence type="ECO:0000259" key="3">
    <source>
        <dbReference type="PROSITE" id="PS50238"/>
    </source>
</evidence>
<proteinExistence type="predicted"/>
<dbReference type="Gene3D" id="1.10.555.10">
    <property type="entry name" value="Rho GTPase activation protein"/>
    <property type="match status" value="1"/>
</dbReference>
<dbReference type="GO" id="GO:0005096">
    <property type="term" value="F:GTPase activator activity"/>
    <property type="evidence" value="ECO:0007669"/>
    <property type="project" value="UniProtKB-KW"/>
</dbReference>
<dbReference type="EMBL" id="KN881666">
    <property type="protein sequence ID" value="KIY51312.1"/>
    <property type="molecule type" value="Genomic_DNA"/>
</dbReference>
<name>A0A0D7AIA1_9AGAR</name>
<dbReference type="InterPro" id="IPR050729">
    <property type="entry name" value="Rho-GAP"/>
</dbReference>
<feature type="non-terminal residue" evidence="4">
    <location>
        <position position="657"/>
    </location>
</feature>
<dbReference type="InterPro" id="IPR008936">
    <property type="entry name" value="Rho_GTPase_activation_prot"/>
</dbReference>
<gene>
    <name evidence="4" type="ORF">FISHEDRAFT_22373</name>
</gene>
<dbReference type="AlphaFoldDB" id="A0A0D7AIA1"/>
<evidence type="ECO:0000313" key="4">
    <source>
        <dbReference type="EMBL" id="KIY51312.1"/>
    </source>
</evidence>
<feature type="compositionally biased region" description="Low complexity" evidence="2">
    <location>
        <begin position="1"/>
        <end position="18"/>
    </location>
</feature>
<dbReference type="GO" id="GO:0005737">
    <property type="term" value="C:cytoplasm"/>
    <property type="evidence" value="ECO:0007669"/>
    <property type="project" value="TreeGrafter"/>
</dbReference>
<dbReference type="PANTHER" id="PTHR23176">
    <property type="entry name" value="RHO/RAC/CDC GTPASE-ACTIVATING PROTEIN"/>
    <property type="match status" value="1"/>
</dbReference>
<evidence type="ECO:0000256" key="2">
    <source>
        <dbReference type="SAM" id="MobiDB-lite"/>
    </source>
</evidence>
<accession>A0A0D7AIA1</accession>
<dbReference type="Gene3D" id="1.20.1270.60">
    <property type="entry name" value="Arfaptin homology (AH) domain/BAR domain"/>
    <property type="match status" value="1"/>
</dbReference>
<dbReference type="PANTHER" id="PTHR23176:SF134">
    <property type="entry name" value="RHO-TYPE GTPASE-ACTIVATING PROTEIN"/>
    <property type="match status" value="1"/>
</dbReference>
<feature type="region of interest" description="Disordered" evidence="2">
    <location>
        <begin position="1"/>
        <end position="21"/>
    </location>
</feature>
<feature type="domain" description="Rho-GAP" evidence="3">
    <location>
        <begin position="372"/>
        <end position="567"/>
    </location>
</feature>
<dbReference type="CDD" id="cd00159">
    <property type="entry name" value="RhoGAP"/>
    <property type="match status" value="1"/>
</dbReference>
<feature type="region of interest" description="Disordered" evidence="2">
    <location>
        <begin position="605"/>
        <end position="657"/>
    </location>
</feature>
<sequence length="657" mass="74077">MEGLPSSSRPSLSEQSVSATRGPIPQFDMQLRMLNDSYLSFFQERIDSMYKLHRKTKSIDILFDGDRQEISTSRAAWGEVRDNVERQAQARQAFVAALATDVILPLTNLKETQERTRKRIKEDLKESGNAYHDYGENALPKLKAKYHKKFAEMEEQKRQPNAPIHPQDASSALPGGGGARITSPQPLRAMDRRPSLGPPRNRSPPGGTAFYDLAHSGKRQLNQLMGFLDKNATVKEGLPGRGDQALRHVRTKRETEEADKEYRKGVHWLETLRLRRIRILESAYKSLEMFVEETSEVVKKVLEKYTDNLIATSTTETQLISLAHTMVNHISPKQDVKRLSMSIPRSLESAIPERVPYEHAQTGPCNDLIFGISLADYATSKNLRDGEIPKIVKMCIREIDDRGLDCEGIYRVSGRHAVVLALRLDVEKDEEQFSFNRKTDDVYATGSLLKLYLRELPEPLFRFPLADRVQHTEDKADHQANNFSLLKGRIRRLPAVHQATLKALVEHLARVVAHSENNKMDSKNIAIVFGSVIFGEDEISKADDLLSMSSTKDTVIEDMITFVHEIFDIEEHPQQGGHKLPPTPAGELPSSVYYGSKTTKVVRVPQSHHAHASPQDFTPRLPPRPANSIHPSARAGQSSPTKEHFEFLMKEPPPVPP</sequence>
<protein>
    <submittedName>
        <fullName evidence="4">RhoGAP-domain-containing protein</fullName>
    </submittedName>
</protein>
<dbReference type="GO" id="GO:0007165">
    <property type="term" value="P:signal transduction"/>
    <property type="evidence" value="ECO:0007669"/>
    <property type="project" value="InterPro"/>
</dbReference>
<dbReference type="Proteomes" id="UP000054144">
    <property type="component" value="Unassembled WGS sequence"/>
</dbReference>
<dbReference type="InterPro" id="IPR027267">
    <property type="entry name" value="AH/BAR_dom_sf"/>
</dbReference>
<evidence type="ECO:0000313" key="5">
    <source>
        <dbReference type="Proteomes" id="UP000054144"/>
    </source>
</evidence>
<dbReference type="OrthoDB" id="79452at2759"/>
<dbReference type="SUPFAM" id="SSF48350">
    <property type="entry name" value="GTPase activation domain, GAP"/>
    <property type="match status" value="1"/>
</dbReference>